<keyword evidence="1" id="KW-0812">Transmembrane</keyword>
<name>A0AAD3B3I2_MICAE</name>
<dbReference type="EMBL" id="BJCK01000126">
    <property type="protein sequence ID" value="GCL60870.1"/>
    <property type="molecule type" value="Genomic_DNA"/>
</dbReference>
<dbReference type="PRINTS" id="PR00111">
    <property type="entry name" value="ABHYDROLASE"/>
</dbReference>
<keyword evidence="1" id="KW-1133">Transmembrane helix</keyword>
<evidence type="ECO:0000259" key="2">
    <source>
        <dbReference type="Pfam" id="PF12146"/>
    </source>
</evidence>
<protein>
    <recommendedName>
        <fullName evidence="2">Serine aminopeptidase S33 domain-containing protein</fullName>
    </recommendedName>
</protein>
<dbReference type="AlphaFoldDB" id="A0AAD3B3I2"/>
<proteinExistence type="predicted"/>
<dbReference type="InterPro" id="IPR000073">
    <property type="entry name" value="AB_hydrolase_1"/>
</dbReference>
<accession>A0AAD3B3I2</accession>
<dbReference type="PANTHER" id="PTHR12277:SF81">
    <property type="entry name" value="PROTEIN ABHD13"/>
    <property type="match status" value="1"/>
</dbReference>
<dbReference type="Gene3D" id="3.40.50.1820">
    <property type="entry name" value="alpha/beta hydrolase"/>
    <property type="match status" value="1"/>
</dbReference>
<dbReference type="SUPFAM" id="SSF53474">
    <property type="entry name" value="alpha/beta-Hydrolases"/>
    <property type="match status" value="1"/>
</dbReference>
<reference evidence="3 4" key="1">
    <citation type="submission" date="2019-02" db="EMBL/GenBank/DDBJ databases">
        <title>Draft genome sequence of Arthrospira platensis NIES-3807.</title>
        <authorList>
            <person name="Yamaguchi H."/>
            <person name="Suzuki S."/>
            <person name="Kawachi M."/>
        </authorList>
    </citation>
    <scope>NUCLEOTIDE SEQUENCE [LARGE SCALE GENOMIC DNA]</scope>
    <source>
        <strain evidence="3 4">NIES-3807</strain>
    </source>
</reference>
<feature type="domain" description="Serine aminopeptidase S33" evidence="2">
    <location>
        <begin position="83"/>
        <end position="194"/>
    </location>
</feature>
<evidence type="ECO:0000313" key="4">
    <source>
        <dbReference type="Proteomes" id="UP000441080"/>
    </source>
</evidence>
<feature type="transmembrane region" description="Helical" evidence="1">
    <location>
        <begin position="15"/>
        <end position="36"/>
    </location>
</feature>
<organism evidence="3 4">
    <name type="scientific">Microcystis aeruginosa NIES-3807</name>
    <dbReference type="NCBI Taxonomy" id="2517785"/>
    <lineage>
        <taxon>Bacteria</taxon>
        <taxon>Bacillati</taxon>
        <taxon>Cyanobacteriota</taxon>
        <taxon>Cyanophyceae</taxon>
        <taxon>Oscillatoriophycideae</taxon>
        <taxon>Chroococcales</taxon>
        <taxon>Microcystaceae</taxon>
        <taxon>Microcystis</taxon>
    </lineage>
</organism>
<gene>
    <name evidence="3" type="ORF">NIES3807_40590</name>
</gene>
<dbReference type="InterPro" id="IPR022742">
    <property type="entry name" value="Hydrolase_4"/>
</dbReference>
<dbReference type="InterPro" id="IPR029058">
    <property type="entry name" value="AB_hydrolase_fold"/>
</dbReference>
<dbReference type="Proteomes" id="UP000441080">
    <property type="component" value="Unassembled WGS sequence"/>
</dbReference>
<dbReference type="Pfam" id="PF12146">
    <property type="entry name" value="Hydrolase_4"/>
    <property type="match status" value="1"/>
</dbReference>
<evidence type="ECO:0000256" key="1">
    <source>
        <dbReference type="SAM" id="Phobius"/>
    </source>
</evidence>
<sequence>MAMKNFSLTPRAKKILVPIVMIATIYLGLGIGLKIWQTRLIFFPPSEITRTPKDIGINYREVWISVDGQKMNAWWIPSRRAERPVVLYLHGNSSNLSDLVEEIQIFYQMNFAVLAIDYRGYGASQGDFPTEKSVYEDALAAGIYLTHDRKIPEGKIFLYGHSLGGAIALDLASRFPRIGGAIIEGSFTSIGEMIDYRIPVPIYPKGLLLTQRFDSINKIRSLRIPLLLIHGKLDQVVPAFMSRKLYEASGSPERSLLIIPDVGHNNLGQKGGKIYRQAILNFIENAEKR</sequence>
<evidence type="ECO:0000313" key="3">
    <source>
        <dbReference type="EMBL" id="GCL60870.1"/>
    </source>
</evidence>
<comment type="caution">
    <text evidence="3">The sequence shown here is derived from an EMBL/GenBank/DDBJ whole genome shotgun (WGS) entry which is preliminary data.</text>
</comment>
<dbReference type="PANTHER" id="PTHR12277">
    <property type="entry name" value="ALPHA/BETA HYDROLASE DOMAIN-CONTAINING PROTEIN"/>
    <property type="match status" value="1"/>
</dbReference>
<keyword evidence="1" id="KW-0472">Membrane</keyword>